<organism evidence="2 3">
    <name type="scientific">Virgibacillus kapii</name>
    <dbReference type="NCBI Taxonomy" id="1638645"/>
    <lineage>
        <taxon>Bacteria</taxon>
        <taxon>Bacillati</taxon>
        <taxon>Bacillota</taxon>
        <taxon>Bacilli</taxon>
        <taxon>Bacillales</taxon>
        <taxon>Bacillaceae</taxon>
        <taxon>Virgibacillus</taxon>
    </lineage>
</organism>
<dbReference type="InterPro" id="IPR013108">
    <property type="entry name" value="Amidohydro_3"/>
</dbReference>
<dbReference type="Gene3D" id="3.10.310.70">
    <property type="match status" value="1"/>
</dbReference>
<dbReference type="InterPro" id="IPR011059">
    <property type="entry name" value="Metal-dep_hydrolase_composite"/>
</dbReference>
<dbReference type="Gene3D" id="3.20.20.140">
    <property type="entry name" value="Metal-dependent hydrolases"/>
    <property type="match status" value="1"/>
</dbReference>
<proteinExistence type="predicted"/>
<evidence type="ECO:0000313" key="2">
    <source>
        <dbReference type="EMBL" id="GGJ73374.1"/>
    </source>
</evidence>
<dbReference type="PANTHER" id="PTHR22642">
    <property type="entry name" value="IMIDAZOLONEPROPIONASE"/>
    <property type="match status" value="1"/>
</dbReference>
<evidence type="ECO:0000259" key="1">
    <source>
        <dbReference type="Pfam" id="PF07969"/>
    </source>
</evidence>
<keyword evidence="3" id="KW-1185">Reference proteome</keyword>
<dbReference type="PANTHER" id="PTHR22642:SF2">
    <property type="entry name" value="PROTEIN LONG AFTER FAR-RED 3"/>
    <property type="match status" value="1"/>
</dbReference>
<name>A0ABQ2DUB4_9BACI</name>
<dbReference type="InterPro" id="IPR032466">
    <property type="entry name" value="Metal_Hydrolase"/>
</dbReference>
<dbReference type="EMBL" id="BMPN01000008">
    <property type="protein sequence ID" value="GGJ73374.1"/>
    <property type="molecule type" value="Genomic_DNA"/>
</dbReference>
<dbReference type="Pfam" id="PF07969">
    <property type="entry name" value="Amidohydro_3"/>
    <property type="match status" value="1"/>
</dbReference>
<dbReference type="SUPFAM" id="SSF51556">
    <property type="entry name" value="Metallo-dependent hydrolases"/>
    <property type="match status" value="1"/>
</dbReference>
<comment type="caution">
    <text evidence="2">The sequence shown here is derived from an EMBL/GenBank/DDBJ whole genome shotgun (WGS) entry which is preliminary data.</text>
</comment>
<dbReference type="Proteomes" id="UP000634435">
    <property type="component" value="Unassembled WGS sequence"/>
</dbReference>
<dbReference type="Gene3D" id="2.30.40.10">
    <property type="entry name" value="Urease, subunit C, domain 1"/>
    <property type="match status" value="1"/>
</dbReference>
<reference evidence="3" key="1">
    <citation type="journal article" date="2019" name="Int. J. Syst. Evol. Microbiol.">
        <title>The Global Catalogue of Microorganisms (GCM) 10K type strain sequencing project: providing services to taxonomists for standard genome sequencing and annotation.</title>
        <authorList>
            <consortium name="The Broad Institute Genomics Platform"/>
            <consortium name="The Broad Institute Genome Sequencing Center for Infectious Disease"/>
            <person name="Wu L."/>
            <person name="Ma J."/>
        </authorList>
    </citation>
    <scope>NUCLEOTIDE SEQUENCE [LARGE SCALE GENOMIC DNA]</scope>
    <source>
        <strain evidence="3">JCM 30071</strain>
    </source>
</reference>
<dbReference type="RefSeq" id="WP_308696502.1">
    <property type="nucleotide sequence ID" value="NZ_BMPN01000008.1"/>
</dbReference>
<protein>
    <recommendedName>
        <fullName evidence="1">Amidohydrolase 3 domain-containing protein</fullName>
    </recommendedName>
</protein>
<gene>
    <name evidence="2" type="ORF">GCM10007111_38740</name>
</gene>
<sequence length="326" mass="37017">MAIAMSIFKQADLVLSSHALFTGLEDTTFSGSVAIKDKHIIAVVSEEEVKSYIGPNTKVNVYENQLIMPGFQDFHLHLFLGSLSQDSVWLIDAKSEQETAEMVKTFADSRPNDPWVIGFSWYHVFWDEKKLPHRSTLDQLIPDRPVFLFNAECHGAWLNSKAFEFAGIDRNTPDPPFGEIARDENGGPTGFLSETAMGLAHMAFSTIPRERQTELIQKFLDRASRLGITTVSDMLPLPNLELGDLDSYHEFEKKDKLTTRIQFLTALNGDLERPKMLREKFKSDKLMFSGLKQFLDGVPTTYTAYLVDPYSTGRIRRAIRLFRLTV</sequence>
<evidence type="ECO:0000313" key="3">
    <source>
        <dbReference type="Proteomes" id="UP000634435"/>
    </source>
</evidence>
<feature type="domain" description="Amidohydrolase 3" evidence="1">
    <location>
        <begin position="64"/>
        <end position="312"/>
    </location>
</feature>
<accession>A0ABQ2DUB4</accession>
<dbReference type="SUPFAM" id="SSF51338">
    <property type="entry name" value="Composite domain of metallo-dependent hydrolases"/>
    <property type="match status" value="1"/>
</dbReference>